<dbReference type="Pfam" id="PF05732">
    <property type="entry name" value="RepL"/>
    <property type="match status" value="1"/>
</dbReference>
<dbReference type="InterPro" id="IPR036388">
    <property type="entry name" value="WH-like_DNA-bd_sf"/>
</dbReference>
<proteinExistence type="predicted"/>
<dbReference type="AlphaFoldDB" id="A0A7M1LKT2"/>
<protein>
    <submittedName>
        <fullName evidence="2">Replication/maintenance protein RepL</fullName>
    </submittedName>
</protein>
<dbReference type="SUPFAM" id="SSF46785">
    <property type="entry name" value="Winged helix' DNA-binding domain"/>
    <property type="match status" value="1"/>
</dbReference>
<evidence type="ECO:0000259" key="1">
    <source>
        <dbReference type="Pfam" id="PF05732"/>
    </source>
</evidence>
<reference evidence="2 3" key="1">
    <citation type="submission" date="2020-10" db="EMBL/GenBank/DDBJ databases">
        <title>Campylobacter and Helicobacter PacBio genomes.</title>
        <authorList>
            <person name="Lane C."/>
        </authorList>
    </citation>
    <scope>NUCLEOTIDE SEQUENCE [LARGE SCALE GENOMIC DNA]</scope>
    <source>
        <strain evidence="2 3">2016D-0077</strain>
    </source>
</reference>
<keyword evidence="3" id="KW-1185">Reference proteome</keyword>
<dbReference type="OrthoDB" id="5358181at2"/>
<organism evidence="2 3">
    <name type="scientific">Campylobacter corcagiensis</name>
    <dbReference type="NCBI Taxonomy" id="1448857"/>
    <lineage>
        <taxon>Bacteria</taxon>
        <taxon>Pseudomonadati</taxon>
        <taxon>Campylobacterota</taxon>
        <taxon>Epsilonproteobacteria</taxon>
        <taxon>Campylobacterales</taxon>
        <taxon>Campylobacteraceae</taxon>
        <taxon>Campylobacter</taxon>
    </lineage>
</organism>
<dbReference type="InterPro" id="IPR036390">
    <property type="entry name" value="WH_DNA-bd_sf"/>
</dbReference>
<dbReference type="EMBL" id="CP063078">
    <property type="protein sequence ID" value="QOQ88135.1"/>
    <property type="molecule type" value="Genomic_DNA"/>
</dbReference>
<gene>
    <name evidence="2" type="ORF">IMC76_03420</name>
</gene>
<name>A0A7M1LKT2_9BACT</name>
<dbReference type="Gene3D" id="1.10.10.10">
    <property type="entry name" value="Winged helix-like DNA-binding domain superfamily/Winged helix DNA-binding domain"/>
    <property type="match status" value="1"/>
</dbReference>
<dbReference type="InterPro" id="IPR008813">
    <property type="entry name" value="Plasmid_replication_RepL"/>
</dbReference>
<dbReference type="Proteomes" id="UP000594749">
    <property type="component" value="Chromosome"/>
</dbReference>
<feature type="domain" description="Plasmid replication protein RepL" evidence="1">
    <location>
        <begin position="12"/>
        <end position="76"/>
    </location>
</feature>
<evidence type="ECO:0000313" key="2">
    <source>
        <dbReference type="EMBL" id="QOQ88135.1"/>
    </source>
</evidence>
<sequence length="80" mass="9057">MFLLLVDKICKEILGQKFVSVIEFLLKNADKGGFITLTQDEICKLADVSKPTLSKIFKTLETKKILKKIKNGVYKLSIPK</sequence>
<dbReference type="GO" id="GO:0006276">
    <property type="term" value="P:plasmid maintenance"/>
    <property type="evidence" value="ECO:0007669"/>
    <property type="project" value="InterPro"/>
</dbReference>
<evidence type="ECO:0000313" key="3">
    <source>
        <dbReference type="Proteomes" id="UP000594749"/>
    </source>
</evidence>
<accession>A0A7M1LKT2</accession>
<dbReference type="GO" id="GO:0006260">
    <property type="term" value="P:DNA replication"/>
    <property type="evidence" value="ECO:0007669"/>
    <property type="project" value="InterPro"/>
</dbReference>